<reference evidence="6 7" key="1">
    <citation type="submission" date="2012-05" db="EMBL/GenBank/DDBJ databases">
        <authorList>
            <person name="Weinstock G."/>
            <person name="Sodergren E."/>
            <person name="Lobos E.A."/>
            <person name="Fulton L."/>
            <person name="Fulton R."/>
            <person name="Courtney L."/>
            <person name="Fronick C."/>
            <person name="O'Laughlin M."/>
            <person name="Godfrey J."/>
            <person name="Wilson R.M."/>
            <person name="Miner T."/>
            <person name="Farmer C."/>
            <person name="Delehaunty K."/>
            <person name="Cordes M."/>
            <person name="Minx P."/>
            <person name="Tomlinson C."/>
            <person name="Chen J."/>
            <person name="Wollam A."/>
            <person name="Pepin K.H."/>
            <person name="Bhonagiri V."/>
            <person name="Zhang X."/>
            <person name="Suruliraj S."/>
            <person name="Warren W."/>
            <person name="Mitreva M."/>
            <person name="Mardis E.R."/>
            <person name="Wilson R.K."/>
        </authorList>
    </citation>
    <scope>NUCLEOTIDE SEQUENCE [LARGE SCALE GENOMIC DNA]</scope>
    <source>
        <strain evidence="6 7">F0037</strain>
    </source>
</reference>
<dbReference type="EMBL" id="AMEQ01000026">
    <property type="protein sequence ID" value="EKY01398.1"/>
    <property type="molecule type" value="Genomic_DNA"/>
</dbReference>
<dbReference type="InterPro" id="IPR002930">
    <property type="entry name" value="GCV_H"/>
</dbReference>
<comment type="function">
    <text evidence="3">The glycine cleavage system catalyzes the degradation of glycine. The H protein shuttles the methylamine group of glycine from the P protein to the T protein.</text>
</comment>
<dbReference type="Gene3D" id="2.40.50.100">
    <property type="match status" value="1"/>
</dbReference>
<dbReference type="NCBIfam" id="TIGR00527">
    <property type="entry name" value="gcvH"/>
    <property type="match status" value="1"/>
</dbReference>
<protein>
    <recommendedName>
        <fullName evidence="3">Glycine cleavage system H protein</fullName>
    </recommendedName>
</protein>
<keyword evidence="2 3" id="KW-0450">Lipoyl</keyword>
<dbReference type="GO" id="GO:0005829">
    <property type="term" value="C:cytosol"/>
    <property type="evidence" value="ECO:0007669"/>
    <property type="project" value="TreeGrafter"/>
</dbReference>
<evidence type="ECO:0000259" key="5">
    <source>
        <dbReference type="PROSITE" id="PS50968"/>
    </source>
</evidence>
<dbReference type="PROSITE" id="PS00189">
    <property type="entry name" value="LIPOYL"/>
    <property type="match status" value="1"/>
</dbReference>
<organism evidence="6 7">
    <name type="scientific">Porphyromonas catoniae F0037</name>
    <dbReference type="NCBI Taxonomy" id="1127696"/>
    <lineage>
        <taxon>Bacteria</taxon>
        <taxon>Pseudomonadati</taxon>
        <taxon>Bacteroidota</taxon>
        <taxon>Bacteroidia</taxon>
        <taxon>Bacteroidales</taxon>
        <taxon>Porphyromonadaceae</taxon>
        <taxon>Porphyromonas</taxon>
    </lineage>
</organism>
<dbReference type="PANTHER" id="PTHR11715:SF3">
    <property type="entry name" value="GLYCINE CLEAVAGE SYSTEM H PROTEIN-RELATED"/>
    <property type="match status" value="1"/>
</dbReference>
<dbReference type="GO" id="GO:0005960">
    <property type="term" value="C:glycine cleavage complex"/>
    <property type="evidence" value="ECO:0007669"/>
    <property type="project" value="InterPro"/>
</dbReference>
<dbReference type="InterPro" id="IPR011053">
    <property type="entry name" value="Single_hybrid_motif"/>
</dbReference>
<dbReference type="SUPFAM" id="SSF51230">
    <property type="entry name" value="Single hybrid motif"/>
    <property type="match status" value="1"/>
</dbReference>
<evidence type="ECO:0000256" key="1">
    <source>
        <dbReference type="ARBA" id="ARBA00009249"/>
    </source>
</evidence>
<dbReference type="AlphaFoldDB" id="L1NDF7"/>
<dbReference type="HOGENOM" id="CLU_097408_2_2_10"/>
<dbReference type="InterPro" id="IPR033753">
    <property type="entry name" value="GCV_H/Fam206"/>
</dbReference>
<dbReference type="PROSITE" id="PS50968">
    <property type="entry name" value="BIOTINYL_LIPOYL"/>
    <property type="match status" value="1"/>
</dbReference>
<accession>L1NDF7</accession>
<dbReference type="PATRIC" id="fig|1127696.3.peg.856"/>
<name>L1NDF7_9PORP</name>
<comment type="cofactor">
    <cofactor evidence="3">
        <name>(R)-lipoate</name>
        <dbReference type="ChEBI" id="CHEBI:83088"/>
    </cofactor>
    <text evidence="3">Binds 1 lipoyl cofactor covalently.</text>
</comment>
<proteinExistence type="inferred from homology"/>
<dbReference type="NCBIfam" id="NF002270">
    <property type="entry name" value="PRK01202.1"/>
    <property type="match status" value="1"/>
</dbReference>
<evidence type="ECO:0000256" key="2">
    <source>
        <dbReference type="ARBA" id="ARBA00022823"/>
    </source>
</evidence>
<feature type="modified residue" description="N6-lipoyllysine" evidence="3 4">
    <location>
        <position position="63"/>
    </location>
</feature>
<evidence type="ECO:0000313" key="6">
    <source>
        <dbReference type="EMBL" id="EKY01398.1"/>
    </source>
</evidence>
<dbReference type="GO" id="GO:0009249">
    <property type="term" value="P:protein lipoylation"/>
    <property type="evidence" value="ECO:0007669"/>
    <property type="project" value="TreeGrafter"/>
</dbReference>
<feature type="domain" description="Lipoyl-binding" evidence="5">
    <location>
        <begin position="22"/>
        <end position="104"/>
    </location>
</feature>
<comment type="caution">
    <text evidence="6">The sequence shown here is derived from an EMBL/GenBank/DDBJ whole genome shotgun (WGS) entry which is preliminary data.</text>
</comment>
<dbReference type="InterPro" id="IPR003016">
    <property type="entry name" value="2-oxoA_DH_lipoyl-BS"/>
</dbReference>
<dbReference type="HAMAP" id="MF_00272">
    <property type="entry name" value="GcvH"/>
    <property type="match status" value="1"/>
</dbReference>
<dbReference type="CDD" id="cd06848">
    <property type="entry name" value="GCS_H"/>
    <property type="match status" value="1"/>
</dbReference>
<evidence type="ECO:0000256" key="3">
    <source>
        <dbReference type="HAMAP-Rule" id="MF_00272"/>
    </source>
</evidence>
<dbReference type="PANTHER" id="PTHR11715">
    <property type="entry name" value="GLYCINE CLEAVAGE SYSTEM H PROTEIN"/>
    <property type="match status" value="1"/>
</dbReference>
<gene>
    <name evidence="3" type="primary">gcvH</name>
    <name evidence="6" type="ORF">HMPREF9134_00942</name>
</gene>
<dbReference type="RefSeq" id="WP_005469387.1">
    <property type="nucleotide sequence ID" value="NZ_KB291046.1"/>
</dbReference>
<sequence length="126" mass="13779">MNTPQELRYTKDHEWARLEGDVVYVGITDYAQGELGEIVFVDVPTEGESLSAEEVFGSIEAVKTVSDLLLPIEGEVLELNPILEDQPELVNSDPYGKGWIIKIKPANASDLDSLLSAADYTELIAG</sequence>
<dbReference type="InterPro" id="IPR000089">
    <property type="entry name" value="Biotin_lipoyl"/>
</dbReference>
<dbReference type="Pfam" id="PF01597">
    <property type="entry name" value="GCV_H"/>
    <property type="match status" value="1"/>
</dbReference>
<dbReference type="STRING" id="1127696.HMPREF9134_00942"/>
<dbReference type="GO" id="GO:0019464">
    <property type="term" value="P:glycine decarboxylation via glycine cleavage system"/>
    <property type="evidence" value="ECO:0007669"/>
    <property type="project" value="UniProtKB-UniRule"/>
</dbReference>
<comment type="subunit">
    <text evidence="3">The glycine cleavage system is composed of four proteins: P, T, L and H.</text>
</comment>
<evidence type="ECO:0000256" key="4">
    <source>
        <dbReference type="PIRSR" id="PIRSR617453-50"/>
    </source>
</evidence>
<evidence type="ECO:0000313" key="7">
    <source>
        <dbReference type="Proteomes" id="UP000010408"/>
    </source>
</evidence>
<dbReference type="eggNOG" id="COG0509">
    <property type="taxonomic scope" value="Bacteria"/>
</dbReference>
<dbReference type="InterPro" id="IPR017453">
    <property type="entry name" value="GCV_H_sub"/>
</dbReference>
<dbReference type="Proteomes" id="UP000010408">
    <property type="component" value="Unassembled WGS sequence"/>
</dbReference>
<comment type="similarity">
    <text evidence="1 3">Belongs to the GcvH family.</text>
</comment>